<dbReference type="PANTHER" id="PTHR42878:SF7">
    <property type="entry name" value="SENSOR HISTIDINE KINASE GLRK"/>
    <property type="match status" value="1"/>
</dbReference>
<evidence type="ECO:0000256" key="3">
    <source>
        <dbReference type="ARBA" id="ARBA00022679"/>
    </source>
</evidence>
<comment type="catalytic activity">
    <reaction evidence="1">
        <text>ATP + protein L-histidine = ADP + protein N-phospho-L-histidine.</text>
        <dbReference type="EC" id="2.7.13.3"/>
    </reaction>
</comment>
<dbReference type="InterPro" id="IPR036097">
    <property type="entry name" value="HisK_dim/P_sf"/>
</dbReference>
<dbReference type="Pfam" id="PF02518">
    <property type="entry name" value="HATPase_c"/>
    <property type="match status" value="1"/>
</dbReference>
<dbReference type="Gene3D" id="1.10.287.130">
    <property type="match status" value="1"/>
</dbReference>
<dbReference type="GO" id="GO:0000155">
    <property type="term" value="F:phosphorelay sensor kinase activity"/>
    <property type="evidence" value="ECO:0007669"/>
    <property type="project" value="InterPro"/>
</dbReference>
<dbReference type="RefSeq" id="WP_171086448.1">
    <property type="nucleotide sequence ID" value="NZ_JABAIV010000006.1"/>
</dbReference>
<comment type="caution">
    <text evidence="9">The sequence shown here is derived from an EMBL/GenBank/DDBJ whole genome shotgun (WGS) entry which is preliminary data.</text>
</comment>
<feature type="domain" description="Histidine kinase" evidence="8">
    <location>
        <begin position="156"/>
        <end position="376"/>
    </location>
</feature>
<evidence type="ECO:0000256" key="6">
    <source>
        <dbReference type="ARBA" id="ARBA00022840"/>
    </source>
</evidence>
<evidence type="ECO:0000259" key="8">
    <source>
        <dbReference type="PROSITE" id="PS50109"/>
    </source>
</evidence>
<dbReference type="PANTHER" id="PTHR42878">
    <property type="entry name" value="TWO-COMPONENT HISTIDINE KINASE"/>
    <property type="match status" value="1"/>
</dbReference>
<evidence type="ECO:0000256" key="7">
    <source>
        <dbReference type="ARBA" id="ARBA00023012"/>
    </source>
</evidence>
<keyword evidence="7" id="KW-0902">Two-component regulatory system</keyword>
<evidence type="ECO:0000256" key="5">
    <source>
        <dbReference type="ARBA" id="ARBA00022777"/>
    </source>
</evidence>
<dbReference type="PROSITE" id="PS50109">
    <property type="entry name" value="HIS_KIN"/>
    <property type="match status" value="1"/>
</dbReference>
<gene>
    <name evidence="9" type="ORF">HGB41_16600</name>
</gene>
<name>A0A7Y2P261_9BURK</name>
<dbReference type="InterPro" id="IPR050351">
    <property type="entry name" value="BphY/WalK/GraS-like"/>
</dbReference>
<organism evidence="9 10">
    <name type="scientific">Telluria aromaticivorans</name>
    <dbReference type="NCBI Taxonomy" id="2725995"/>
    <lineage>
        <taxon>Bacteria</taxon>
        <taxon>Pseudomonadati</taxon>
        <taxon>Pseudomonadota</taxon>
        <taxon>Betaproteobacteria</taxon>
        <taxon>Burkholderiales</taxon>
        <taxon>Oxalobacteraceae</taxon>
        <taxon>Telluria group</taxon>
        <taxon>Telluria</taxon>
    </lineage>
</organism>
<evidence type="ECO:0000313" key="9">
    <source>
        <dbReference type="EMBL" id="NNG24614.1"/>
    </source>
</evidence>
<dbReference type="Gene3D" id="3.30.565.10">
    <property type="entry name" value="Histidine kinase-like ATPase, C-terminal domain"/>
    <property type="match status" value="1"/>
</dbReference>
<dbReference type="SMART" id="SM00387">
    <property type="entry name" value="HATPase_c"/>
    <property type="match status" value="1"/>
</dbReference>
<sequence length="383" mass="42156">MKLSDFIRSNLECILQEWEDFASTLEPMADANKKELRDHAAAVLKVVATDLDTPQAEHESIAKSKGQGPQATDDTAAEIHAADRVASGFTGEQVMAEYRALRSSVLRLWARQAEIATAGDIQDMIRFNESIDQAQTESMARYAKMLREAQNLFLAILGHDVRTPLGAISMGAQVLLQDQTLPAKVLKVALRIFNSSKRMDAIVRDLLDFSTTHLGDGIPVDPHTVDLAEIGQGVVEEARTFHPDRRIDLMVEGDLTGAWDGARMSQAFSNLISNAVQHGWPEAPVKVALRGLPAEVIYEVRNKSDPISPAKLRTLFDPVKRFAIRPASERASARTQNLGLGLYVVKQIVAAHEGEVSVISNEYDGVVISARLPRVVPHRRNDD</sequence>
<dbReference type="InterPro" id="IPR005467">
    <property type="entry name" value="His_kinase_dom"/>
</dbReference>
<reference evidence="9 10" key="1">
    <citation type="submission" date="2020-04" db="EMBL/GenBank/DDBJ databases">
        <title>Massilia sp. nov., a cold adapted bacteria isolated from Arctic soil.</title>
        <authorList>
            <person name="Son J."/>
            <person name="Ka J.-O."/>
        </authorList>
    </citation>
    <scope>NUCLEOTIDE SEQUENCE [LARGE SCALE GENOMIC DNA]</scope>
    <source>
        <strain evidence="9 10">ML15P13</strain>
    </source>
</reference>
<keyword evidence="6" id="KW-0067">ATP-binding</keyword>
<dbReference type="InterPro" id="IPR003594">
    <property type="entry name" value="HATPase_dom"/>
</dbReference>
<evidence type="ECO:0000313" key="10">
    <source>
        <dbReference type="Proteomes" id="UP000533905"/>
    </source>
</evidence>
<dbReference type="GO" id="GO:0000156">
    <property type="term" value="F:phosphorelay response regulator activity"/>
    <property type="evidence" value="ECO:0007669"/>
    <property type="project" value="TreeGrafter"/>
</dbReference>
<dbReference type="CDD" id="cd00082">
    <property type="entry name" value="HisKA"/>
    <property type="match status" value="1"/>
</dbReference>
<evidence type="ECO:0000256" key="2">
    <source>
        <dbReference type="ARBA" id="ARBA00012438"/>
    </source>
</evidence>
<evidence type="ECO:0000256" key="4">
    <source>
        <dbReference type="ARBA" id="ARBA00022741"/>
    </source>
</evidence>
<protein>
    <recommendedName>
        <fullName evidence="2">histidine kinase</fullName>
        <ecNumber evidence="2">2.7.13.3</ecNumber>
    </recommendedName>
</protein>
<dbReference type="GO" id="GO:0030295">
    <property type="term" value="F:protein kinase activator activity"/>
    <property type="evidence" value="ECO:0007669"/>
    <property type="project" value="TreeGrafter"/>
</dbReference>
<dbReference type="EC" id="2.7.13.3" evidence="2"/>
<dbReference type="EMBL" id="JABAIV010000006">
    <property type="protein sequence ID" value="NNG24614.1"/>
    <property type="molecule type" value="Genomic_DNA"/>
</dbReference>
<keyword evidence="5 9" id="KW-0418">Kinase</keyword>
<dbReference type="Proteomes" id="UP000533905">
    <property type="component" value="Unassembled WGS sequence"/>
</dbReference>
<evidence type="ECO:0000256" key="1">
    <source>
        <dbReference type="ARBA" id="ARBA00000085"/>
    </source>
</evidence>
<dbReference type="Pfam" id="PF00512">
    <property type="entry name" value="HisKA"/>
    <property type="match status" value="1"/>
</dbReference>
<dbReference type="AlphaFoldDB" id="A0A7Y2P261"/>
<keyword evidence="3" id="KW-0808">Transferase</keyword>
<dbReference type="SMART" id="SM00388">
    <property type="entry name" value="HisKA"/>
    <property type="match status" value="1"/>
</dbReference>
<keyword evidence="4" id="KW-0547">Nucleotide-binding</keyword>
<dbReference type="GO" id="GO:0007234">
    <property type="term" value="P:osmosensory signaling via phosphorelay pathway"/>
    <property type="evidence" value="ECO:0007669"/>
    <property type="project" value="TreeGrafter"/>
</dbReference>
<dbReference type="InterPro" id="IPR003661">
    <property type="entry name" value="HisK_dim/P_dom"/>
</dbReference>
<dbReference type="GO" id="GO:0005524">
    <property type="term" value="F:ATP binding"/>
    <property type="evidence" value="ECO:0007669"/>
    <property type="project" value="UniProtKB-KW"/>
</dbReference>
<dbReference type="InterPro" id="IPR036890">
    <property type="entry name" value="HATPase_C_sf"/>
</dbReference>
<dbReference type="SUPFAM" id="SSF55874">
    <property type="entry name" value="ATPase domain of HSP90 chaperone/DNA topoisomerase II/histidine kinase"/>
    <property type="match status" value="1"/>
</dbReference>
<keyword evidence="10" id="KW-1185">Reference proteome</keyword>
<dbReference type="SUPFAM" id="SSF47384">
    <property type="entry name" value="Homodimeric domain of signal transducing histidine kinase"/>
    <property type="match status" value="1"/>
</dbReference>
<accession>A0A7Y2P261</accession>
<proteinExistence type="predicted"/>